<dbReference type="PANTHER" id="PTHR30572">
    <property type="entry name" value="MEMBRANE COMPONENT OF TRANSPORTER-RELATED"/>
    <property type="match status" value="1"/>
</dbReference>
<evidence type="ECO:0000256" key="4">
    <source>
        <dbReference type="ARBA" id="ARBA00022989"/>
    </source>
</evidence>
<evidence type="ECO:0000256" key="5">
    <source>
        <dbReference type="ARBA" id="ARBA00023136"/>
    </source>
</evidence>
<evidence type="ECO:0000313" key="11">
    <source>
        <dbReference type="Proteomes" id="UP000319732"/>
    </source>
</evidence>
<comment type="caution">
    <text evidence="10">The sequence shown here is derived from an EMBL/GenBank/DDBJ whole genome shotgun (WGS) entry which is preliminary data.</text>
</comment>
<proteinExistence type="inferred from homology"/>
<name>A0A545SYY4_9GAMM</name>
<dbReference type="InterPro" id="IPR003838">
    <property type="entry name" value="ABC3_permease_C"/>
</dbReference>
<feature type="transmembrane region" description="Helical" evidence="7">
    <location>
        <begin position="20"/>
        <end position="40"/>
    </location>
</feature>
<dbReference type="Pfam" id="PF02687">
    <property type="entry name" value="FtsX"/>
    <property type="match status" value="1"/>
</dbReference>
<protein>
    <submittedName>
        <fullName evidence="10">FtsX-like permease family protein</fullName>
    </submittedName>
</protein>
<dbReference type="InterPro" id="IPR025857">
    <property type="entry name" value="MacB_PCD"/>
</dbReference>
<comment type="similarity">
    <text evidence="6">Belongs to the ABC-4 integral membrane protein family.</text>
</comment>
<feature type="domain" description="ABC3 transporter permease C-terminal" evidence="8">
    <location>
        <begin position="288"/>
        <end position="400"/>
    </location>
</feature>
<feature type="domain" description="MacB-like periplasmic core" evidence="9">
    <location>
        <begin position="77"/>
        <end position="204"/>
    </location>
</feature>
<sequence>MTMAIAPIFRSVLRSPAGAVLISLQIALTLAIVSNSIFIIKERVDKMARPTGMPEEQILTARVMYFGKNIDYAAQARRDLDFLLQQPGVMNATHTNSLPLAQGGSTSTICYTADSRGEEGCPYSAAIYNGGYRLLDTLGLNLLEGRDFRVEEILGNTFGGTIKSQLIILSKATADKYFPAGDALGKTLYVAEKPHTIIGIVERLQSYWVHGSEEEAEMAGLLPVYNHDFFSRLVIRAESDAIPALKQNLERDLLKLNDRRVISRIHTVKEMRDRIYADDQAMLVILICVIVLLVVITGLGTAGLVSFTVARRQKQIGTRRALGARKVDILGYFLLENGLISGAGAALGCALAIALNQYLMQSYELPRIGLEYVAATVVLLLLIGQSASYFPALRASTVSPAVATRTV</sequence>
<keyword evidence="3 7" id="KW-0812">Transmembrane</keyword>
<feature type="transmembrane region" description="Helical" evidence="7">
    <location>
        <begin position="368"/>
        <end position="390"/>
    </location>
</feature>
<comment type="subcellular location">
    <subcellularLocation>
        <location evidence="1">Cell membrane</location>
        <topology evidence="1">Multi-pass membrane protein</topology>
    </subcellularLocation>
</comment>
<dbReference type="AlphaFoldDB" id="A0A545SYY4"/>
<evidence type="ECO:0000313" key="10">
    <source>
        <dbReference type="EMBL" id="TQV70174.1"/>
    </source>
</evidence>
<evidence type="ECO:0000256" key="7">
    <source>
        <dbReference type="SAM" id="Phobius"/>
    </source>
</evidence>
<dbReference type="Proteomes" id="UP000319732">
    <property type="component" value="Unassembled WGS sequence"/>
</dbReference>
<keyword evidence="2" id="KW-1003">Cell membrane</keyword>
<evidence type="ECO:0000256" key="3">
    <source>
        <dbReference type="ARBA" id="ARBA00022692"/>
    </source>
</evidence>
<dbReference type="EMBL" id="VHSG01000025">
    <property type="protein sequence ID" value="TQV70174.1"/>
    <property type="molecule type" value="Genomic_DNA"/>
</dbReference>
<dbReference type="PANTHER" id="PTHR30572:SF4">
    <property type="entry name" value="ABC TRANSPORTER PERMEASE YTRF"/>
    <property type="match status" value="1"/>
</dbReference>
<evidence type="ECO:0000256" key="6">
    <source>
        <dbReference type="ARBA" id="ARBA00038076"/>
    </source>
</evidence>
<dbReference type="OrthoDB" id="9770036at2"/>
<keyword evidence="5 7" id="KW-0472">Membrane</keyword>
<evidence type="ECO:0000259" key="8">
    <source>
        <dbReference type="Pfam" id="PF02687"/>
    </source>
</evidence>
<feature type="transmembrane region" description="Helical" evidence="7">
    <location>
        <begin position="329"/>
        <end position="356"/>
    </location>
</feature>
<keyword evidence="11" id="KW-1185">Reference proteome</keyword>
<keyword evidence="4 7" id="KW-1133">Transmembrane helix</keyword>
<gene>
    <name evidence="10" type="ORF">FKG94_21885</name>
</gene>
<evidence type="ECO:0000256" key="2">
    <source>
        <dbReference type="ARBA" id="ARBA00022475"/>
    </source>
</evidence>
<dbReference type="Pfam" id="PF12704">
    <property type="entry name" value="MacB_PCD"/>
    <property type="match status" value="1"/>
</dbReference>
<organism evidence="10 11">
    <name type="scientific">Exilibacterium tricleocarpae</name>
    <dbReference type="NCBI Taxonomy" id="2591008"/>
    <lineage>
        <taxon>Bacteria</taxon>
        <taxon>Pseudomonadati</taxon>
        <taxon>Pseudomonadota</taxon>
        <taxon>Gammaproteobacteria</taxon>
        <taxon>Cellvibrionales</taxon>
        <taxon>Cellvibrionaceae</taxon>
        <taxon>Exilibacterium</taxon>
    </lineage>
</organism>
<dbReference type="InterPro" id="IPR050250">
    <property type="entry name" value="Macrolide_Exporter_MacB"/>
</dbReference>
<reference evidence="10 11" key="1">
    <citation type="submission" date="2019-06" db="EMBL/GenBank/DDBJ databases">
        <title>Whole genome sequence for Cellvibrionaceae sp. R142.</title>
        <authorList>
            <person name="Wang G."/>
        </authorList>
    </citation>
    <scope>NUCLEOTIDE SEQUENCE [LARGE SCALE GENOMIC DNA]</scope>
    <source>
        <strain evidence="10 11">R142</strain>
    </source>
</reference>
<feature type="transmembrane region" description="Helical" evidence="7">
    <location>
        <begin position="281"/>
        <end position="309"/>
    </location>
</feature>
<evidence type="ECO:0000256" key="1">
    <source>
        <dbReference type="ARBA" id="ARBA00004651"/>
    </source>
</evidence>
<evidence type="ECO:0000259" key="9">
    <source>
        <dbReference type="Pfam" id="PF12704"/>
    </source>
</evidence>
<dbReference type="GO" id="GO:0005886">
    <property type="term" value="C:plasma membrane"/>
    <property type="evidence" value="ECO:0007669"/>
    <property type="project" value="UniProtKB-SubCell"/>
</dbReference>
<dbReference type="GO" id="GO:0022857">
    <property type="term" value="F:transmembrane transporter activity"/>
    <property type="evidence" value="ECO:0007669"/>
    <property type="project" value="TreeGrafter"/>
</dbReference>
<accession>A0A545SYY4</accession>